<dbReference type="SUPFAM" id="SSF51395">
    <property type="entry name" value="FMN-linked oxidoreductases"/>
    <property type="match status" value="1"/>
</dbReference>
<organism evidence="11 12">
    <name type="scientific">Anaerocolumna cellulosilytica</name>
    <dbReference type="NCBI Taxonomy" id="433286"/>
    <lineage>
        <taxon>Bacteria</taxon>
        <taxon>Bacillati</taxon>
        <taxon>Bacillota</taxon>
        <taxon>Clostridia</taxon>
        <taxon>Lachnospirales</taxon>
        <taxon>Lachnospiraceae</taxon>
        <taxon>Anaerocolumna</taxon>
    </lineage>
</organism>
<dbReference type="EMBL" id="AP023367">
    <property type="protein sequence ID" value="BCJ94258.1"/>
    <property type="molecule type" value="Genomic_DNA"/>
</dbReference>
<evidence type="ECO:0000256" key="7">
    <source>
        <dbReference type="PIRNR" id="PIRNR006621"/>
    </source>
</evidence>
<evidence type="ECO:0000256" key="4">
    <source>
        <dbReference type="ARBA" id="ARBA00022694"/>
    </source>
</evidence>
<evidence type="ECO:0000256" key="3">
    <source>
        <dbReference type="ARBA" id="ARBA00022643"/>
    </source>
</evidence>
<evidence type="ECO:0000313" key="12">
    <source>
        <dbReference type="Proteomes" id="UP000515561"/>
    </source>
</evidence>
<evidence type="ECO:0000256" key="6">
    <source>
        <dbReference type="ARBA" id="ARBA00023002"/>
    </source>
</evidence>
<evidence type="ECO:0000259" key="10">
    <source>
        <dbReference type="Pfam" id="PF01207"/>
    </source>
</evidence>
<feature type="binding site" evidence="9">
    <location>
        <position position="132"/>
    </location>
    <ligand>
        <name>FMN</name>
        <dbReference type="ChEBI" id="CHEBI:58210"/>
    </ligand>
</feature>
<dbReference type="KEGG" id="acel:acsn021_18270"/>
<evidence type="ECO:0000313" key="11">
    <source>
        <dbReference type="EMBL" id="BCJ94258.1"/>
    </source>
</evidence>
<feature type="domain" description="DUS-like FMN-binding" evidence="10">
    <location>
        <begin position="5"/>
        <end position="303"/>
    </location>
</feature>
<evidence type="ECO:0000256" key="9">
    <source>
        <dbReference type="PIRSR" id="PIRSR006621-2"/>
    </source>
</evidence>
<dbReference type="InterPro" id="IPR013785">
    <property type="entry name" value="Aldolase_TIM"/>
</dbReference>
<evidence type="ECO:0000256" key="2">
    <source>
        <dbReference type="ARBA" id="ARBA00022630"/>
    </source>
</evidence>
<dbReference type="Pfam" id="PF01207">
    <property type="entry name" value="Dus"/>
    <property type="match status" value="1"/>
</dbReference>
<evidence type="ECO:0000256" key="5">
    <source>
        <dbReference type="ARBA" id="ARBA00022857"/>
    </source>
</evidence>
<proteinExistence type="inferred from homology"/>
<dbReference type="AlphaFoldDB" id="A0A6S6R5C4"/>
<dbReference type="GO" id="GO:0003723">
    <property type="term" value="F:RNA binding"/>
    <property type="evidence" value="ECO:0007669"/>
    <property type="project" value="TreeGrafter"/>
</dbReference>
<comment type="cofactor">
    <cofactor evidence="1 7 9">
        <name>FMN</name>
        <dbReference type="ChEBI" id="CHEBI:58210"/>
    </cofactor>
</comment>
<dbReference type="PIRSF" id="PIRSF006621">
    <property type="entry name" value="Dus"/>
    <property type="match status" value="1"/>
</dbReference>
<dbReference type="GO" id="GO:0050660">
    <property type="term" value="F:flavin adenine dinucleotide binding"/>
    <property type="evidence" value="ECO:0007669"/>
    <property type="project" value="InterPro"/>
</dbReference>
<comment type="function">
    <text evidence="7">Catalyzes the synthesis of 5,6-dihydrouridine (D), a modified base found in the D-loop of most tRNAs, via the reduction of the C5-C6 double bond in target uridines.</text>
</comment>
<protein>
    <recommendedName>
        <fullName evidence="7">tRNA-dihydrouridine synthase</fullName>
        <ecNumber evidence="7">1.3.1.-</ecNumber>
    </recommendedName>
</protein>
<dbReference type="InterPro" id="IPR018517">
    <property type="entry name" value="tRNA_hU_synthase_CS"/>
</dbReference>
<dbReference type="CDD" id="cd02801">
    <property type="entry name" value="DUS_like_FMN"/>
    <property type="match status" value="1"/>
</dbReference>
<dbReference type="Proteomes" id="UP000515561">
    <property type="component" value="Chromosome"/>
</dbReference>
<gene>
    <name evidence="11" type="ORF">acsn021_18270</name>
</gene>
<dbReference type="InterPro" id="IPR001269">
    <property type="entry name" value="DUS_fam"/>
</dbReference>
<accession>A0A6S6R5C4</accession>
<dbReference type="GO" id="GO:0017150">
    <property type="term" value="F:tRNA dihydrouridine synthase activity"/>
    <property type="evidence" value="ECO:0007669"/>
    <property type="project" value="InterPro"/>
</dbReference>
<keyword evidence="9" id="KW-0547">Nucleotide-binding</keyword>
<reference evidence="11 12" key="1">
    <citation type="journal article" date="2016" name="Int. J. Syst. Evol. Microbiol.">
        <title>Descriptions of Anaerotaenia torta gen. nov., sp. nov. and Anaerocolumna cellulosilytica gen. nov., sp. nov. isolated from a methanogenic reactor of cattle waste.</title>
        <authorList>
            <person name="Uek A."/>
            <person name="Ohtaki Y."/>
            <person name="Kaku N."/>
            <person name="Ueki K."/>
        </authorList>
    </citation>
    <scope>NUCLEOTIDE SEQUENCE [LARGE SCALE GENOMIC DNA]</scope>
    <source>
        <strain evidence="11 12">SN021</strain>
    </source>
</reference>
<keyword evidence="5" id="KW-0521">NADP</keyword>
<feature type="binding site" evidence="9">
    <location>
        <position position="161"/>
    </location>
    <ligand>
        <name>FMN</name>
        <dbReference type="ChEBI" id="CHEBI:58210"/>
    </ligand>
</feature>
<dbReference type="InterPro" id="IPR035587">
    <property type="entry name" value="DUS-like_FMN-bd"/>
</dbReference>
<name>A0A6S6R5C4_9FIRM</name>
<dbReference type="Gene3D" id="3.20.20.70">
    <property type="entry name" value="Aldolase class I"/>
    <property type="match status" value="1"/>
</dbReference>
<feature type="binding site" evidence="9">
    <location>
        <position position="63"/>
    </location>
    <ligand>
        <name>FMN</name>
        <dbReference type="ChEBI" id="CHEBI:58210"/>
    </ligand>
</feature>
<dbReference type="EC" id="1.3.1.-" evidence="7"/>
<evidence type="ECO:0000256" key="1">
    <source>
        <dbReference type="ARBA" id="ARBA00001917"/>
    </source>
</evidence>
<keyword evidence="6 7" id="KW-0560">Oxidoreductase</keyword>
<keyword evidence="12" id="KW-1185">Reference proteome</keyword>
<keyword evidence="2 7" id="KW-0285">Flavoprotein</keyword>
<feature type="active site" description="Proton donor" evidence="8">
    <location>
        <position position="93"/>
    </location>
</feature>
<dbReference type="PANTHER" id="PTHR45846:SF1">
    <property type="entry name" value="TRNA-DIHYDROURIDINE(47) SYNTHASE [NAD(P)(+)]-LIKE"/>
    <property type="match status" value="1"/>
</dbReference>
<dbReference type="PROSITE" id="PS01136">
    <property type="entry name" value="UPF0034"/>
    <property type="match status" value="1"/>
</dbReference>
<dbReference type="RefSeq" id="WP_184091192.1">
    <property type="nucleotide sequence ID" value="NZ_AP023367.1"/>
</dbReference>
<evidence type="ECO:0000256" key="8">
    <source>
        <dbReference type="PIRSR" id="PIRSR006621-1"/>
    </source>
</evidence>
<feature type="binding site" evidence="9">
    <location>
        <begin position="217"/>
        <end position="218"/>
    </location>
    <ligand>
        <name>FMN</name>
        <dbReference type="ChEBI" id="CHEBI:58210"/>
    </ligand>
</feature>
<sequence length="319" mass="36766">MKYYFAPMEGPTGYIYRRLHKKHFHHIDKYFSPFIVANQKGIKNRELKDILPENNQGVVLIPQILAGHAADFIQTAKDIRDLGYQEINLNLGCPSGTVVSKGRGSGFLAKTAELDHFLEEIFTAAVTKISVKTRLGKEHPEEFYKLIEIFNKYPIEELIIHPRIQKDFYDNTPNLLIFKEGLNLSKNAVCYNGDLFTVKDCNVFSADFPEVHCLMLGRGLIANPGLIGELKSGVTLQKDVLKAFHDEIYEEYKGILFGDRNILFKMKELWNYMITIFSDYKKYGKKIRKAEKLRDYEEVVTRLFSEQEILVGAGFTKYK</sequence>
<comment type="similarity">
    <text evidence="7">Belongs to the dus family.</text>
</comment>
<keyword evidence="3 7" id="KW-0288">FMN</keyword>
<keyword evidence="4 7" id="KW-0819">tRNA processing</keyword>
<dbReference type="PANTHER" id="PTHR45846">
    <property type="entry name" value="TRNA-DIHYDROURIDINE(47) SYNTHASE [NAD(P)(+)]-LIKE"/>
    <property type="match status" value="1"/>
</dbReference>